<dbReference type="PANTHER" id="PTHR44846">
    <property type="entry name" value="MANNOSYL-D-GLYCERATE TRANSPORT/METABOLISM SYSTEM REPRESSOR MNGR-RELATED"/>
    <property type="match status" value="1"/>
</dbReference>
<evidence type="ECO:0000256" key="2">
    <source>
        <dbReference type="ARBA" id="ARBA00023125"/>
    </source>
</evidence>
<keyword evidence="1" id="KW-0805">Transcription regulation</keyword>
<keyword evidence="2" id="KW-0238">DNA-binding</keyword>
<name>A0A6N7ZNH9_9MICO</name>
<dbReference type="PROSITE" id="PS50949">
    <property type="entry name" value="HTH_GNTR"/>
    <property type="match status" value="1"/>
</dbReference>
<dbReference type="GO" id="GO:0003677">
    <property type="term" value="F:DNA binding"/>
    <property type="evidence" value="ECO:0007669"/>
    <property type="project" value="UniProtKB-KW"/>
</dbReference>
<feature type="region of interest" description="Disordered" evidence="4">
    <location>
        <begin position="1"/>
        <end position="20"/>
    </location>
</feature>
<dbReference type="GO" id="GO:0045892">
    <property type="term" value="P:negative regulation of DNA-templated transcription"/>
    <property type="evidence" value="ECO:0007669"/>
    <property type="project" value="TreeGrafter"/>
</dbReference>
<dbReference type="EMBL" id="WMKA01000110">
    <property type="protein sequence ID" value="MTG91044.1"/>
    <property type="molecule type" value="Genomic_DNA"/>
</dbReference>
<dbReference type="InterPro" id="IPR036390">
    <property type="entry name" value="WH_DNA-bd_sf"/>
</dbReference>
<evidence type="ECO:0000256" key="3">
    <source>
        <dbReference type="ARBA" id="ARBA00023163"/>
    </source>
</evidence>
<dbReference type="GO" id="GO:0003700">
    <property type="term" value="F:DNA-binding transcription factor activity"/>
    <property type="evidence" value="ECO:0007669"/>
    <property type="project" value="InterPro"/>
</dbReference>
<dbReference type="SUPFAM" id="SSF64288">
    <property type="entry name" value="Chorismate lyase-like"/>
    <property type="match status" value="1"/>
</dbReference>
<feature type="region of interest" description="Disordered" evidence="4">
    <location>
        <begin position="92"/>
        <end position="117"/>
    </location>
</feature>
<evidence type="ECO:0000256" key="4">
    <source>
        <dbReference type="SAM" id="MobiDB-lite"/>
    </source>
</evidence>
<proteinExistence type="predicted"/>
<evidence type="ECO:0000313" key="7">
    <source>
        <dbReference type="Proteomes" id="UP000440668"/>
    </source>
</evidence>
<feature type="non-terminal residue" evidence="6">
    <location>
        <position position="219"/>
    </location>
</feature>
<gene>
    <name evidence="6" type="ORF">GJV82_19190</name>
</gene>
<dbReference type="Gene3D" id="3.40.1410.10">
    <property type="entry name" value="Chorismate lyase-like"/>
    <property type="match status" value="1"/>
</dbReference>
<dbReference type="InterPro" id="IPR050679">
    <property type="entry name" value="Bact_HTH_transcr_reg"/>
</dbReference>
<dbReference type="AlphaFoldDB" id="A0A6N7ZNH9"/>
<evidence type="ECO:0000256" key="1">
    <source>
        <dbReference type="ARBA" id="ARBA00023015"/>
    </source>
</evidence>
<dbReference type="InterPro" id="IPR036388">
    <property type="entry name" value="WH-like_DNA-bd_sf"/>
</dbReference>
<dbReference type="Pfam" id="PF00392">
    <property type="entry name" value="GntR"/>
    <property type="match status" value="1"/>
</dbReference>
<dbReference type="Proteomes" id="UP000440668">
    <property type="component" value="Unassembled WGS sequence"/>
</dbReference>
<evidence type="ECO:0000259" key="5">
    <source>
        <dbReference type="PROSITE" id="PS50949"/>
    </source>
</evidence>
<reference evidence="6 7" key="1">
    <citation type="submission" date="2019-11" db="EMBL/GenBank/DDBJ databases">
        <title>Cellulosimicrobium composti sp. nov. isolated from a compost.</title>
        <authorList>
            <person name="Yang Y."/>
        </authorList>
    </citation>
    <scope>NUCLEOTIDE SEQUENCE [LARGE SCALE GENOMIC DNA]</scope>
    <source>
        <strain evidence="6 7">BIT-GX5</strain>
    </source>
</reference>
<feature type="domain" description="HTH gntR-type" evidence="5">
    <location>
        <begin position="20"/>
        <end position="88"/>
    </location>
</feature>
<evidence type="ECO:0000313" key="6">
    <source>
        <dbReference type="EMBL" id="MTG91044.1"/>
    </source>
</evidence>
<dbReference type="InterPro" id="IPR028978">
    <property type="entry name" value="Chorismate_lyase_/UTRA_dom_sf"/>
</dbReference>
<accession>A0A6N7ZNH9</accession>
<organism evidence="6 7">
    <name type="scientific">Cellulosimicrobium composti</name>
    <dbReference type="NCBI Taxonomy" id="2672572"/>
    <lineage>
        <taxon>Bacteria</taxon>
        <taxon>Bacillati</taxon>
        <taxon>Actinomycetota</taxon>
        <taxon>Actinomycetes</taxon>
        <taxon>Micrococcales</taxon>
        <taxon>Promicromonosporaceae</taxon>
        <taxon>Cellulosimicrobium</taxon>
    </lineage>
</organism>
<dbReference type="SUPFAM" id="SSF46785">
    <property type="entry name" value="Winged helix' DNA-binding domain"/>
    <property type="match status" value="1"/>
</dbReference>
<dbReference type="Gene3D" id="1.10.10.10">
    <property type="entry name" value="Winged helix-like DNA-binding domain superfamily/Winged helix DNA-binding domain"/>
    <property type="match status" value="1"/>
</dbReference>
<dbReference type="SMART" id="SM00345">
    <property type="entry name" value="HTH_GNTR"/>
    <property type="match status" value="1"/>
</dbReference>
<comment type="caution">
    <text evidence="6">The sequence shown here is derived from an EMBL/GenBank/DDBJ whole genome shotgun (WGS) entry which is preliminary data.</text>
</comment>
<keyword evidence="3" id="KW-0804">Transcription</keyword>
<protein>
    <submittedName>
        <fullName evidence="6">GntR family transcriptional regulator</fullName>
    </submittedName>
</protein>
<dbReference type="PANTHER" id="PTHR44846:SF17">
    <property type="entry name" value="GNTR-FAMILY TRANSCRIPTIONAL REGULATOR"/>
    <property type="match status" value="1"/>
</dbReference>
<sequence>MVLLDTASVGGGPPTGEEDTVNSNAIAAEIRRGIAAGQYRYGTRLPSVRDLADRYEVSQQTAAAAYAVLAALGLVRTERGSGTTVTAGRAADAHLGSFSPPDLTSGAPWKPAEGGEATEETTLVRQLAAPKAMEAWGIAEGSQIVERTRIRSVDGTPAQHKMTVLPYSVASRVPEGHEGAPPMLAPVGAAPLKPPHGVRMADWLGWDVDRTEATITAEP</sequence>
<dbReference type="InterPro" id="IPR000524">
    <property type="entry name" value="Tscrpt_reg_HTH_GntR"/>
</dbReference>